<dbReference type="Proteomes" id="UP001198241">
    <property type="component" value="Unassembled WGS sequence"/>
</dbReference>
<organism evidence="2 3">
    <name type="scientific">Veillonella fallax</name>
    <dbReference type="NCBI Taxonomy" id="2881272"/>
    <lineage>
        <taxon>Bacteria</taxon>
        <taxon>Bacillati</taxon>
        <taxon>Bacillota</taxon>
        <taxon>Negativicutes</taxon>
        <taxon>Veillonellales</taxon>
        <taxon>Veillonellaceae</taxon>
        <taxon>Veillonella</taxon>
    </lineage>
</organism>
<comment type="caution">
    <text evidence="2">The sequence shown here is derived from an EMBL/GenBank/DDBJ whole genome shotgun (WGS) entry which is preliminary data.</text>
</comment>
<evidence type="ECO:0000256" key="1">
    <source>
        <dbReference type="SAM" id="MobiDB-lite"/>
    </source>
</evidence>
<accession>A0ABS8F0N9</accession>
<evidence type="ECO:0000313" key="2">
    <source>
        <dbReference type="EMBL" id="MCC2155934.1"/>
    </source>
</evidence>
<dbReference type="EMBL" id="JAJEQD010000003">
    <property type="protein sequence ID" value="MCC2155934.1"/>
    <property type="molecule type" value="Genomic_DNA"/>
</dbReference>
<gene>
    <name evidence="2" type="ORF">LKD20_02095</name>
</gene>
<dbReference type="RefSeq" id="WP_227720739.1">
    <property type="nucleotide sequence ID" value="NZ_JAJEQD010000003.1"/>
</dbReference>
<name>A0ABS8F0N9_9FIRM</name>
<reference evidence="2 3" key="1">
    <citation type="submission" date="2021-10" db="EMBL/GenBank/DDBJ databases">
        <title>Anaerobic single-cell dispensing facilitates the cultivation of human gut bacteria.</title>
        <authorList>
            <person name="Afrizal A."/>
        </authorList>
    </citation>
    <scope>NUCLEOTIDE SEQUENCE [LARGE SCALE GENOMIC DNA]</scope>
    <source>
        <strain evidence="2 3">CLA-AA-H247</strain>
    </source>
</reference>
<feature type="compositionally biased region" description="Basic and acidic residues" evidence="1">
    <location>
        <begin position="126"/>
        <end position="143"/>
    </location>
</feature>
<feature type="region of interest" description="Disordered" evidence="1">
    <location>
        <begin position="49"/>
        <end position="143"/>
    </location>
</feature>
<keyword evidence="3" id="KW-1185">Reference proteome</keyword>
<sequence>MIFTANVMMYHGNRGLIQEGETINFSEEEIKEFEPDYFKQLFSGNEDEVAKIFNPKSKAKDKEPSTETQPPETEQGDKNPPDENTEGDNTGNENPPDENTEGDNTGNENPPDENTEGDNTGNENPPDEKPKKTNKKKTDTTEE</sequence>
<protein>
    <submittedName>
        <fullName evidence="2">Uncharacterized protein</fullName>
    </submittedName>
</protein>
<evidence type="ECO:0000313" key="3">
    <source>
        <dbReference type="Proteomes" id="UP001198241"/>
    </source>
</evidence>
<proteinExistence type="predicted"/>